<feature type="non-terminal residue" evidence="1">
    <location>
        <position position="1"/>
    </location>
</feature>
<reference evidence="1" key="1">
    <citation type="submission" date="2021-06" db="EMBL/GenBank/DDBJ databases">
        <authorList>
            <person name="Kallberg Y."/>
            <person name="Tangrot J."/>
            <person name="Rosling A."/>
        </authorList>
    </citation>
    <scope>NUCLEOTIDE SEQUENCE</scope>
    <source>
        <strain evidence="1">IL203A</strain>
    </source>
</reference>
<gene>
    <name evidence="1" type="ORF">DHETER_LOCUS12201</name>
</gene>
<evidence type="ECO:0000313" key="1">
    <source>
        <dbReference type="EMBL" id="CAG8709913.1"/>
    </source>
</evidence>
<organism evidence="1 2">
    <name type="scientific">Dentiscutata heterogama</name>
    <dbReference type="NCBI Taxonomy" id="1316150"/>
    <lineage>
        <taxon>Eukaryota</taxon>
        <taxon>Fungi</taxon>
        <taxon>Fungi incertae sedis</taxon>
        <taxon>Mucoromycota</taxon>
        <taxon>Glomeromycotina</taxon>
        <taxon>Glomeromycetes</taxon>
        <taxon>Diversisporales</taxon>
        <taxon>Gigasporaceae</taxon>
        <taxon>Dentiscutata</taxon>
    </lineage>
</organism>
<evidence type="ECO:0000313" key="2">
    <source>
        <dbReference type="Proteomes" id="UP000789702"/>
    </source>
</evidence>
<dbReference type="EMBL" id="CAJVPU010029177">
    <property type="protein sequence ID" value="CAG8709913.1"/>
    <property type="molecule type" value="Genomic_DNA"/>
</dbReference>
<sequence>IENSVKILLETVNKKSEYEIVSQFLFETIHYIFSQDYKKTKQTMIDLFQPNYDDKVECEIAIGVGKTTFSNVVVNYLCKKSFTVYKPLEASLNFESVEKLNKLTSFDYIIFDRTYIDTEVFTIANINDIDILTYLEEQRQKIFQINNVDKIFYIKSTTKIMFEWQEKRRLENHNFEMVDKNYLLKIYNLYEKIIDKLYPEKIKISTEFHENGTNLFLNIDISDTFFDIKLIDSYDFNYYLNCFLDFDLSPKYYEIFESVQPFDSEKDGNFIYEDEDKKNKIVNDKNHVSLPCLLLLSWDIESSDTQRP</sequence>
<comment type="caution">
    <text evidence="1">The sequence shown here is derived from an EMBL/GenBank/DDBJ whole genome shotgun (WGS) entry which is preliminary data.</text>
</comment>
<accession>A0ACA9PJU4</accession>
<dbReference type="Proteomes" id="UP000789702">
    <property type="component" value="Unassembled WGS sequence"/>
</dbReference>
<keyword evidence="2" id="KW-1185">Reference proteome</keyword>
<name>A0ACA9PJU4_9GLOM</name>
<proteinExistence type="predicted"/>
<protein>
    <submittedName>
        <fullName evidence="1">14416_t:CDS:1</fullName>
    </submittedName>
</protein>
<feature type="non-terminal residue" evidence="1">
    <location>
        <position position="308"/>
    </location>
</feature>